<dbReference type="Proteomes" id="UP001262754">
    <property type="component" value="Unassembled WGS sequence"/>
</dbReference>
<keyword evidence="1" id="KW-0812">Transmembrane</keyword>
<protein>
    <recommendedName>
        <fullName evidence="4">DUF1097 domain-containing protein</fullName>
    </recommendedName>
</protein>
<name>A0ABU1N1T1_9CAUL</name>
<sequence length="185" mass="19492">MGISKTEAASALADIESTTGRGRLLKTYQVGGPILMVWGVVWAAGYTAMGVLPPERWGLAWLILDAMGIAASLLLGRRGDKAAAKTGQGWKVGAAIVAIMAFMAATYVVFRPTSVEPAIVYPGLMTGLVYAGAGIAFAPRYLWIGAAIFVASLVGFFFFQPWLAFWMAAVGGGGLFVGGLWLRRA</sequence>
<organism evidence="2 3">
    <name type="scientific">Caulobacter rhizosphaerae</name>
    <dbReference type="NCBI Taxonomy" id="2010972"/>
    <lineage>
        <taxon>Bacteria</taxon>
        <taxon>Pseudomonadati</taxon>
        <taxon>Pseudomonadota</taxon>
        <taxon>Alphaproteobacteria</taxon>
        <taxon>Caulobacterales</taxon>
        <taxon>Caulobacteraceae</taxon>
        <taxon>Caulobacter</taxon>
    </lineage>
</organism>
<evidence type="ECO:0000313" key="3">
    <source>
        <dbReference type="Proteomes" id="UP001262754"/>
    </source>
</evidence>
<dbReference type="RefSeq" id="WP_310032653.1">
    <property type="nucleotide sequence ID" value="NZ_JAVDRL010000008.1"/>
</dbReference>
<feature type="transmembrane region" description="Helical" evidence="1">
    <location>
        <begin position="58"/>
        <end position="76"/>
    </location>
</feature>
<keyword evidence="1" id="KW-0472">Membrane</keyword>
<accession>A0ABU1N1T1</accession>
<keyword evidence="1" id="KW-1133">Transmembrane helix</keyword>
<proteinExistence type="predicted"/>
<feature type="transmembrane region" description="Helical" evidence="1">
    <location>
        <begin position="30"/>
        <end position="52"/>
    </location>
</feature>
<feature type="transmembrane region" description="Helical" evidence="1">
    <location>
        <begin position="119"/>
        <end position="137"/>
    </location>
</feature>
<reference evidence="2 3" key="1">
    <citation type="submission" date="2023-07" db="EMBL/GenBank/DDBJ databases">
        <title>Sorghum-associated microbial communities from plants grown in Nebraska, USA.</title>
        <authorList>
            <person name="Schachtman D."/>
        </authorList>
    </citation>
    <scope>NUCLEOTIDE SEQUENCE [LARGE SCALE GENOMIC DNA]</scope>
    <source>
        <strain evidence="2 3">DS2154</strain>
    </source>
</reference>
<dbReference type="EMBL" id="JAVDRL010000008">
    <property type="protein sequence ID" value="MDR6532222.1"/>
    <property type="molecule type" value="Genomic_DNA"/>
</dbReference>
<gene>
    <name evidence="2" type="ORF">J2800_002978</name>
</gene>
<comment type="caution">
    <text evidence="2">The sequence shown here is derived from an EMBL/GenBank/DDBJ whole genome shotgun (WGS) entry which is preliminary data.</text>
</comment>
<evidence type="ECO:0000256" key="1">
    <source>
        <dbReference type="SAM" id="Phobius"/>
    </source>
</evidence>
<evidence type="ECO:0008006" key="4">
    <source>
        <dbReference type="Google" id="ProtNLM"/>
    </source>
</evidence>
<keyword evidence="3" id="KW-1185">Reference proteome</keyword>
<feature type="transmembrane region" description="Helical" evidence="1">
    <location>
        <begin position="142"/>
        <end position="159"/>
    </location>
</feature>
<feature type="transmembrane region" description="Helical" evidence="1">
    <location>
        <begin position="165"/>
        <end position="182"/>
    </location>
</feature>
<evidence type="ECO:0000313" key="2">
    <source>
        <dbReference type="EMBL" id="MDR6532222.1"/>
    </source>
</evidence>
<feature type="transmembrane region" description="Helical" evidence="1">
    <location>
        <begin position="88"/>
        <end position="107"/>
    </location>
</feature>